<keyword evidence="7" id="KW-1185">Reference proteome</keyword>
<comment type="similarity">
    <text evidence="2">Belongs to the SLX9 family.</text>
</comment>
<evidence type="ECO:0000256" key="1">
    <source>
        <dbReference type="ARBA" id="ARBA00004604"/>
    </source>
</evidence>
<keyword evidence="4" id="KW-0539">Nucleus</keyword>
<feature type="compositionally biased region" description="Basic and acidic residues" evidence="5">
    <location>
        <begin position="132"/>
        <end position="151"/>
    </location>
</feature>
<organism evidence="6 7">
    <name type="scientific">Cryptococcus decagattii</name>
    <dbReference type="NCBI Taxonomy" id="1859122"/>
    <lineage>
        <taxon>Eukaryota</taxon>
        <taxon>Fungi</taxon>
        <taxon>Dikarya</taxon>
        <taxon>Basidiomycota</taxon>
        <taxon>Agaricomycotina</taxon>
        <taxon>Tremellomycetes</taxon>
        <taxon>Tremellales</taxon>
        <taxon>Cryptococcaceae</taxon>
        <taxon>Cryptococcus</taxon>
        <taxon>Cryptococcus gattii species complex</taxon>
    </lineage>
</organism>
<reference evidence="6 7" key="1">
    <citation type="submission" date="2024-01" db="EMBL/GenBank/DDBJ databases">
        <title>Comparative genomics of Cryptococcus and Kwoniella reveals pathogenesis evolution and contrasting modes of karyotype evolution via chromosome fusion or intercentromeric recombination.</title>
        <authorList>
            <person name="Coelho M.A."/>
            <person name="David-Palma M."/>
            <person name="Shea T."/>
            <person name="Bowers K."/>
            <person name="McGinley-Smith S."/>
            <person name="Mohammad A.W."/>
            <person name="Gnirke A."/>
            <person name="Yurkov A.M."/>
            <person name="Nowrousian M."/>
            <person name="Sun S."/>
            <person name="Cuomo C.A."/>
            <person name="Heitman J."/>
        </authorList>
    </citation>
    <scope>NUCLEOTIDE SEQUENCE [LARGE SCALE GENOMIC DNA]</scope>
    <source>
        <strain evidence="6 7">7685027</strain>
    </source>
</reference>
<dbReference type="RefSeq" id="XP_064720729.1">
    <property type="nucleotide sequence ID" value="XM_064864657.1"/>
</dbReference>
<dbReference type="Proteomes" id="UP001432216">
    <property type="component" value="Chromosome 4"/>
</dbReference>
<evidence type="ECO:0000313" key="6">
    <source>
        <dbReference type="EMBL" id="WVO21490.1"/>
    </source>
</evidence>
<gene>
    <name evidence="6" type="ORF">IAS62_002799</name>
</gene>
<evidence type="ECO:0000256" key="5">
    <source>
        <dbReference type="SAM" id="MobiDB-lite"/>
    </source>
</evidence>
<sequence>MPRIGRAKIRHHTSAVFLSKLDAQQNSPADAMISKEQTVVPQLAPILVEQERPKGKKGIILPSQPADTISGKAPHPYFVPSKSHLRRQKRKARSLAGGLGSLESALEGVLPGEDFKPAQVVGIMEEKRVKTKEERDEERRVRLEKEKEKGKIGSGKGKTLGEKKRKNIVQESSRRIPAVMKHPAFQQNPWAAIREHVGNTIAQKDPLERKK</sequence>
<proteinExistence type="inferred from homology"/>
<comment type="subcellular location">
    <subcellularLocation>
        <location evidence="1">Nucleus</location>
        <location evidence="1">Nucleolus</location>
    </subcellularLocation>
</comment>
<accession>A0ABZ2ASJ8</accession>
<feature type="region of interest" description="Disordered" evidence="5">
    <location>
        <begin position="64"/>
        <end position="92"/>
    </location>
</feature>
<dbReference type="GeneID" id="89989572"/>
<dbReference type="InterPro" id="IPR028160">
    <property type="entry name" value="Slx9-like"/>
</dbReference>
<feature type="compositionally biased region" description="Basic residues" evidence="5">
    <location>
        <begin position="83"/>
        <end position="92"/>
    </location>
</feature>
<feature type="region of interest" description="Disordered" evidence="5">
    <location>
        <begin position="132"/>
        <end position="182"/>
    </location>
</feature>
<dbReference type="EMBL" id="CP143809">
    <property type="protein sequence ID" value="WVO21490.1"/>
    <property type="molecule type" value="Genomic_DNA"/>
</dbReference>
<evidence type="ECO:0000256" key="2">
    <source>
        <dbReference type="ARBA" id="ARBA00011022"/>
    </source>
</evidence>
<dbReference type="PANTHER" id="PTHR31109:SF2">
    <property type="entry name" value="RIBOSOME BIOGENESIS PROTEIN SLX9 HOMOLOG"/>
    <property type="match status" value="1"/>
</dbReference>
<evidence type="ECO:0000256" key="3">
    <source>
        <dbReference type="ARBA" id="ARBA00021321"/>
    </source>
</evidence>
<dbReference type="PANTHER" id="PTHR31109">
    <property type="entry name" value="PROTEIN FAM207A"/>
    <property type="match status" value="1"/>
</dbReference>
<name>A0ABZ2ASJ8_9TREE</name>
<dbReference type="Pfam" id="PF15341">
    <property type="entry name" value="SLX9"/>
    <property type="match status" value="1"/>
</dbReference>
<protein>
    <recommendedName>
        <fullName evidence="3">Ribosome biogenesis protein SLX9</fullName>
    </recommendedName>
</protein>
<evidence type="ECO:0000256" key="4">
    <source>
        <dbReference type="ARBA" id="ARBA00023242"/>
    </source>
</evidence>
<evidence type="ECO:0000313" key="7">
    <source>
        <dbReference type="Proteomes" id="UP001432216"/>
    </source>
</evidence>